<comment type="subcellular location">
    <subcellularLocation>
        <location evidence="1">Cytoplasm</location>
    </subcellularLocation>
</comment>
<comment type="catalytic activity">
    <reaction evidence="1">
        <text>citrate = oxaloacetate + acetate</text>
        <dbReference type="Rhea" id="RHEA:10760"/>
        <dbReference type="ChEBI" id="CHEBI:16452"/>
        <dbReference type="ChEBI" id="CHEBI:16947"/>
        <dbReference type="ChEBI" id="CHEBI:30089"/>
        <dbReference type="EC" id="4.1.3.6"/>
    </reaction>
</comment>
<gene>
    <name evidence="2" type="ORF">SAMN06275492_11636</name>
</gene>
<dbReference type="PANTHER" id="PTHR40596">
    <property type="entry name" value="CITRATE LYASE ALPHA CHAIN"/>
    <property type="match status" value="1"/>
</dbReference>
<dbReference type="EC" id="2.8.3.10" evidence="1"/>
<evidence type="ECO:0000313" key="3">
    <source>
        <dbReference type="Proteomes" id="UP000193355"/>
    </source>
</evidence>
<keyword evidence="1 2" id="KW-0456">Lyase</keyword>
<dbReference type="SUPFAM" id="SSF100950">
    <property type="entry name" value="NagB/RpiA/CoA transferase-like"/>
    <property type="match status" value="2"/>
</dbReference>
<accession>A0A1X7JUD5</accession>
<name>A0A1X7JUD5_9BACT</name>
<dbReference type="OrthoDB" id="9767643at2"/>
<keyword evidence="1 2" id="KW-0808">Transferase</keyword>
<dbReference type="RefSeq" id="WP_085544698.1">
    <property type="nucleotide sequence ID" value="NZ_FXBB01000016.1"/>
</dbReference>
<sequence length="521" mass="55283">MISKTVKNSIGREVLTEIQGIGSLAPFAGAFARLDGSYSWTPKAPCRTVPAFGHKKLAQDLTEAIKRSGLQDGMTISFHHHLRNGDDVLPQVIRAIEGLGIKNLVLAPSSLTDSHEIVAQAVRGGTISRIHTSGVRGEIGRMISRGEMEIPVMIHSHGGRARAIQEGRISVDVAFLGAPTCDTMGNMTGSTGKSACGTLGYAQLDARYASHVIAVTDNLVQAPLMDRISIPQYLVDQIVVVDSLGDSSKIASGPARISKDPVNLKIAENAFDLIRVSGLLVEGCSFQVGAGGASLAVAKFVRDYMKERSVQGSFGIGGITGYMADMLEEGLFRALFDVQSFDSSVTKSVAGHPNHKEIDASWYANPFTAGCVVNDLDVVALAALDVDVDFNVDVLTGHDGVLRGASGGHCDTAAGAKLSIITVPSIREGVPSIKDRVQTVVTPGETVDAIVTERGICINPLREDLTKAAYDGGLPVKAIEDLKAEIERMTGVPDPVEFDDRIVGAVEYRDGTIIDSIRRVV</sequence>
<keyword evidence="1" id="KW-0963">Cytoplasm</keyword>
<proteinExistence type="predicted"/>
<dbReference type="PIRSF" id="PIRSF009451">
    <property type="entry name" value="Citrt_lyas_alpha"/>
    <property type="match status" value="1"/>
</dbReference>
<dbReference type="EMBL" id="FXBB01000016">
    <property type="protein sequence ID" value="SMG31790.1"/>
    <property type="molecule type" value="Genomic_DNA"/>
</dbReference>
<dbReference type="AlphaFoldDB" id="A0A1X7JUD5"/>
<dbReference type="Gene3D" id="3.40.1080.10">
    <property type="entry name" value="Glutaconate Coenzyme A-transferase"/>
    <property type="match status" value="2"/>
</dbReference>
<dbReference type="EC" id="4.1.3.6" evidence="1"/>
<evidence type="ECO:0000313" key="2">
    <source>
        <dbReference type="EMBL" id="SMG31790.1"/>
    </source>
</evidence>
<dbReference type="InterPro" id="IPR037171">
    <property type="entry name" value="NagB/RpiA_transferase-like"/>
</dbReference>
<dbReference type="Pfam" id="PF04223">
    <property type="entry name" value="CitF"/>
    <property type="match status" value="1"/>
</dbReference>
<dbReference type="GO" id="GO:0006084">
    <property type="term" value="P:acetyl-CoA metabolic process"/>
    <property type="evidence" value="ECO:0007669"/>
    <property type="project" value="UniProtKB-UniRule"/>
</dbReference>
<dbReference type="InterPro" id="IPR006472">
    <property type="entry name" value="Citrate_lyase_asu"/>
</dbReference>
<dbReference type="PANTHER" id="PTHR40596:SF1">
    <property type="entry name" value="CITRATE LYASE ALPHA CHAIN"/>
    <property type="match status" value="1"/>
</dbReference>
<dbReference type="GO" id="GO:0008815">
    <property type="term" value="F:citrate (pro-3S)-lyase activity"/>
    <property type="evidence" value="ECO:0007669"/>
    <property type="project" value="UniProtKB-UniRule"/>
</dbReference>
<reference evidence="3" key="1">
    <citation type="submission" date="2017-04" db="EMBL/GenBank/DDBJ databases">
        <authorList>
            <person name="Varghese N."/>
            <person name="Submissions S."/>
        </authorList>
    </citation>
    <scope>NUCLEOTIDE SEQUENCE [LARGE SCALE GENOMIC DNA]</scope>
    <source>
        <strain evidence="3">USBA 82</strain>
    </source>
</reference>
<keyword evidence="3" id="KW-1185">Reference proteome</keyword>
<organism evidence="2 3">
    <name type="scientific">Dethiosulfovibrio salsuginis</name>
    <dbReference type="NCBI Taxonomy" id="561720"/>
    <lineage>
        <taxon>Bacteria</taxon>
        <taxon>Thermotogati</taxon>
        <taxon>Synergistota</taxon>
        <taxon>Synergistia</taxon>
        <taxon>Synergistales</taxon>
        <taxon>Dethiosulfovibrionaceae</taxon>
        <taxon>Dethiosulfovibrio</taxon>
    </lineage>
</organism>
<dbReference type="GO" id="GO:0008814">
    <property type="term" value="F:citrate CoA-transferase activity"/>
    <property type="evidence" value="ECO:0007669"/>
    <property type="project" value="UniProtKB-UniRule"/>
</dbReference>
<protein>
    <recommendedName>
        <fullName evidence="1">Citrate lyase alpha chain</fullName>
        <shortName evidence="1">Citrase alpha chain</shortName>
        <ecNumber evidence="1">2.8.3.10</ecNumber>
        <ecNumber evidence="1">4.1.3.6</ecNumber>
    </recommendedName>
    <alternativeName>
        <fullName evidence="1">Citrate (pro-3S)-lyase alpha chain</fullName>
    </alternativeName>
    <alternativeName>
        <fullName evidence="1">Citrate CoA-transferase subunit</fullName>
    </alternativeName>
</protein>
<dbReference type="GO" id="GO:0009346">
    <property type="term" value="C:ATP-independent citrate lyase complex"/>
    <property type="evidence" value="ECO:0007669"/>
    <property type="project" value="UniProtKB-UniRule"/>
</dbReference>
<dbReference type="STRING" id="561720.SAMN06275492_11636"/>
<dbReference type="NCBIfam" id="TIGR01584">
    <property type="entry name" value="citF"/>
    <property type="match status" value="1"/>
</dbReference>
<comment type="catalytic activity">
    <reaction evidence="1">
        <text>citrate + acetyl-CoA = (3S)-citryl-CoA + acetate</text>
        <dbReference type="Rhea" id="RHEA:19405"/>
        <dbReference type="ChEBI" id="CHEBI:16947"/>
        <dbReference type="ChEBI" id="CHEBI:30089"/>
        <dbReference type="ChEBI" id="CHEBI:57288"/>
        <dbReference type="ChEBI" id="CHEBI:57321"/>
        <dbReference type="EC" id="2.8.3.10"/>
    </reaction>
</comment>
<dbReference type="Proteomes" id="UP000193355">
    <property type="component" value="Unassembled WGS sequence"/>
</dbReference>
<dbReference type="GO" id="GO:0005737">
    <property type="term" value="C:cytoplasm"/>
    <property type="evidence" value="ECO:0007669"/>
    <property type="project" value="UniProtKB-SubCell"/>
</dbReference>
<evidence type="ECO:0000256" key="1">
    <source>
        <dbReference type="PIRNR" id="PIRNR009451"/>
    </source>
</evidence>